<dbReference type="AlphaFoldDB" id="A0A1F5ZQK9"/>
<dbReference type="EMBL" id="MFJE01000019">
    <property type="protein sequence ID" value="OGG14392.1"/>
    <property type="molecule type" value="Genomic_DNA"/>
</dbReference>
<comment type="caution">
    <text evidence="1">The sequence shown here is derived from an EMBL/GenBank/DDBJ whole genome shotgun (WGS) entry which is preliminary data.</text>
</comment>
<dbReference type="PANTHER" id="PTHR35788">
    <property type="entry name" value="EXPORTED PROTEIN-RELATED"/>
    <property type="match status" value="1"/>
</dbReference>
<protein>
    <recommendedName>
        <fullName evidence="3">Peptidoglycan binding domain-containing protein</fullName>
    </recommendedName>
</protein>
<dbReference type="Pfam" id="PF04294">
    <property type="entry name" value="VanW"/>
    <property type="match status" value="1"/>
</dbReference>
<organism evidence="1 2">
    <name type="scientific">Candidatus Gottesmanbacteria bacterium RIFCSPHIGHO2_01_FULL_39_10</name>
    <dbReference type="NCBI Taxonomy" id="1798375"/>
    <lineage>
        <taxon>Bacteria</taxon>
        <taxon>Candidatus Gottesmaniibacteriota</taxon>
    </lineage>
</organism>
<gene>
    <name evidence="1" type="ORF">A2773_00645</name>
</gene>
<dbReference type="InterPro" id="IPR052913">
    <property type="entry name" value="Glycopeptide_resist_protein"/>
</dbReference>
<dbReference type="InterPro" id="IPR007391">
    <property type="entry name" value="Vancomycin_resist_VanW"/>
</dbReference>
<evidence type="ECO:0008006" key="3">
    <source>
        <dbReference type="Google" id="ProtNLM"/>
    </source>
</evidence>
<reference evidence="1 2" key="1">
    <citation type="journal article" date="2016" name="Nat. Commun.">
        <title>Thousands of microbial genomes shed light on interconnected biogeochemical processes in an aquifer system.</title>
        <authorList>
            <person name="Anantharaman K."/>
            <person name="Brown C.T."/>
            <person name="Hug L.A."/>
            <person name="Sharon I."/>
            <person name="Castelle C.J."/>
            <person name="Probst A.J."/>
            <person name="Thomas B.C."/>
            <person name="Singh A."/>
            <person name="Wilkins M.J."/>
            <person name="Karaoz U."/>
            <person name="Brodie E.L."/>
            <person name="Williams K.H."/>
            <person name="Hubbard S.S."/>
            <person name="Banfield J.F."/>
        </authorList>
    </citation>
    <scope>NUCLEOTIDE SEQUENCE [LARGE SCALE GENOMIC DNA]</scope>
</reference>
<sequence length="239" mass="26078">MGIRELIGVGRSKFAHSIPGRIHNVALAASRINGRLIPPGATFSFNEALGDVSASTGFQPAYIIKDGKTVLGDGGGVCQVSTTLFRAALNAGLPIVERWAHAYRVGYYEQDSKPGFDATVYAPGVDLKIKNDTGNNILIQAITDKVNASLTFEFYGTSDGRTVDISAPKIYSESPPPPDLYQDDPTLSNGEVKQTDFAAWGAKAEFNYKVIKNDETVFEKRFFSNYRPWQAVFLRGTKT</sequence>
<accession>A0A1F5ZQK9</accession>
<dbReference type="STRING" id="1798375.A2773_00645"/>
<proteinExistence type="predicted"/>
<dbReference type="PANTHER" id="PTHR35788:SF1">
    <property type="entry name" value="EXPORTED PROTEIN"/>
    <property type="match status" value="1"/>
</dbReference>
<dbReference type="Proteomes" id="UP000177383">
    <property type="component" value="Unassembled WGS sequence"/>
</dbReference>
<name>A0A1F5ZQK9_9BACT</name>
<evidence type="ECO:0000313" key="1">
    <source>
        <dbReference type="EMBL" id="OGG14392.1"/>
    </source>
</evidence>
<evidence type="ECO:0000313" key="2">
    <source>
        <dbReference type="Proteomes" id="UP000177383"/>
    </source>
</evidence>